<organism evidence="3 4">
    <name type="scientific">Aquiflexum gelatinilyticum</name>
    <dbReference type="NCBI Taxonomy" id="2961943"/>
    <lineage>
        <taxon>Bacteria</taxon>
        <taxon>Pseudomonadati</taxon>
        <taxon>Bacteroidota</taxon>
        <taxon>Cytophagia</taxon>
        <taxon>Cytophagales</taxon>
        <taxon>Cyclobacteriaceae</taxon>
        <taxon>Aquiflexum</taxon>
    </lineage>
</organism>
<dbReference type="AlphaFoldDB" id="A0A9X2PCX8"/>
<evidence type="ECO:0000256" key="2">
    <source>
        <dbReference type="SAM" id="SignalP"/>
    </source>
</evidence>
<dbReference type="Proteomes" id="UP001142175">
    <property type="component" value="Unassembled WGS sequence"/>
</dbReference>
<gene>
    <name evidence="3" type="ORF">NU887_15515</name>
</gene>
<feature type="compositionally biased region" description="Basic residues" evidence="1">
    <location>
        <begin position="90"/>
        <end position="99"/>
    </location>
</feature>
<feature type="region of interest" description="Disordered" evidence="1">
    <location>
        <begin position="77"/>
        <end position="99"/>
    </location>
</feature>
<feature type="chain" id="PRO_5040918309" evidence="2">
    <location>
        <begin position="23"/>
        <end position="99"/>
    </location>
</feature>
<evidence type="ECO:0000313" key="4">
    <source>
        <dbReference type="Proteomes" id="UP001142175"/>
    </source>
</evidence>
<proteinExistence type="predicted"/>
<reference evidence="3" key="1">
    <citation type="submission" date="2022-08" db="EMBL/GenBank/DDBJ databases">
        <authorList>
            <person name="Zhang D."/>
        </authorList>
    </citation>
    <scope>NUCLEOTIDE SEQUENCE</scope>
    <source>
        <strain evidence="3">XJ19-11</strain>
    </source>
</reference>
<protein>
    <submittedName>
        <fullName evidence="3">Uncharacterized protein</fullName>
    </submittedName>
</protein>
<comment type="caution">
    <text evidence="3">The sequence shown here is derived from an EMBL/GenBank/DDBJ whole genome shotgun (WGS) entry which is preliminary data.</text>
</comment>
<keyword evidence="2" id="KW-0732">Signal</keyword>
<accession>A0A9X2PCX8</accession>
<dbReference type="RefSeq" id="WP_258424291.1">
    <property type="nucleotide sequence ID" value="NZ_JANSUY010000014.1"/>
</dbReference>
<name>A0A9X2PCX8_9BACT</name>
<feature type="signal peptide" evidence="2">
    <location>
        <begin position="1"/>
        <end position="22"/>
    </location>
</feature>
<evidence type="ECO:0000313" key="3">
    <source>
        <dbReference type="EMBL" id="MCR9016450.1"/>
    </source>
</evidence>
<keyword evidence="4" id="KW-1185">Reference proteome</keyword>
<dbReference type="EMBL" id="JANSUY010000014">
    <property type="protein sequence ID" value="MCR9016450.1"/>
    <property type="molecule type" value="Genomic_DNA"/>
</dbReference>
<sequence length="99" mass="11387">MKKLPLFILAFFFTIFVSNAQAFKDLQGPAAKNYKPWKDNSKKTTAMVNVTPNEKQGPAFKNAKAWEQDSQKVELVSRPVTEEREFGPKAKNRQPWKND</sequence>
<evidence type="ECO:0000256" key="1">
    <source>
        <dbReference type="SAM" id="MobiDB-lite"/>
    </source>
</evidence>